<dbReference type="OrthoDB" id="5113130at2"/>
<dbReference type="EMBL" id="VRSV01000001">
    <property type="protein sequence ID" value="TXK12214.1"/>
    <property type="molecule type" value="Genomic_DNA"/>
</dbReference>
<gene>
    <name evidence="1" type="ORF">FVP77_01625</name>
</gene>
<keyword evidence="2" id="KW-1185">Reference proteome</keyword>
<dbReference type="RefSeq" id="WP_147892954.1">
    <property type="nucleotide sequence ID" value="NZ_BAAANR010000001.1"/>
</dbReference>
<name>A0A5C8I2G1_9MICO</name>
<accession>A0A5C8I2G1</accession>
<dbReference type="Proteomes" id="UP000321034">
    <property type="component" value="Unassembled WGS sequence"/>
</dbReference>
<comment type="caution">
    <text evidence="1">The sequence shown here is derived from an EMBL/GenBank/DDBJ whole genome shotgun (WGS) entry which is preliminary data.</text>
</comment>
<sequence>MSEALPRRTSHAGRIVFDTFRSAYDPMLNSWLVFRAQILHDVLTVPADVAAADVDERERARTGRFGVWRILATNNRELGRGSGLFPTPAEAVATVEVLQREALSLTASVVRGATPMTHGWVLRRDGEAVMTSSRWYESASEAAAAARAARTVLATATIATGVNIGTQSGRRLRRAIAPVNQIV</sequence>
<protein>
    <recommendedName>
        <fullName evidence="3">DUF1508 domain-containing protein</fullName>
    </recommendedName>
</protein>
<evidence type="ECO:0000313" key="1">
    <source>
        <dbReference type="EMBL" id="TXK12214.1"/>
    </source>
</evidence>
<organism evidence="1 2">
    <name type="scientific">Microbacterium hatanonis</name>
    <dbReference type="NCBI Taxonomy" id="404366"/>
    <lineage>
        <taxon>Bacteria</taxon>
        <taxon>Bacillati</taxon>
        <taxon>Actinomycetota</taxon>
        <taxon>Actinomycetes</taxon>
        <taxon>Micrococcales</taxon>
        <taxon>Microbacteriaceae</taxon>
        <taxon>Microbacterium</taxon>
    </lineage>
</organism>
<dbReference type="AlphaFoldDB" id="A0A5C8I2G1"/>
<reference evidence="1 2" key="1">
    <citation type="submission" date="2019-08" db="EMBL/GenBank/DDBJ databases">
        <authorList>
            <person name="Dong K."/>
        </authorList>
    </citation>
    <scope>NUCLEOTIDE SEQUENCE [LARGE SCALE GENOMIC DNA]</scope>
    <source>
        <strain evidence="1 2">JCM14558</strain>
    </source>
</reference>
<proteinExistence type="predicted"/>
<evidence type="ECO:0008006" key="3">
    <source>
        <dbReference type="Google" id="ProtNLM"/>
    </source>
</evidence>
<evidence type="ECO:0000313" key="2">
    <source>
        <dbReference type="Proteomes" id="UP000321034"/>
    </source>
</evidence>
<dbReference type="Gene3D" id="2.30.29.80">
    <property type="match status" value="1"/>
</dbReference>